<keyword evidence="3" id="KW-1185">Reference proteome</keyword>
<protein>
    <submittedName>
        <fullName evidence="2">DUF485 domain-containing protein</fullName>
    </submittedName>
</protein>
<comment type="caution">
    <text evidence="2">The sequence shown here is derived from an EMBL/GenBank/DDBJ whole genome shotgun (WGS) entry which is preliminary data.</text>
</comment>
<keyword evidence="1" id="KW-0472">Membrane</keyword>
<evidence type="ECO:0000313" key="3">
    <source>
        <dbReference type="Proteomes" id="UP001375743"/>
    </source>
</evidence>
<evidence type="ECO:0000313" key="2">
    <source>
        <dbReference type="EMBL" id="MEK0083265.1"/>
    </source>
</evidence>
<keyword evidence="1" id="KW-1133">Transmembrane helix</keyword>
<dbReference type="PANTHER" id="PTHR38598">
    <property type="entry name" value="INNER MEMBRANE PROTEIN YJCH"/>
    <property type="match status" value="1"/>
</dbReference>
<dbReference type="RefSeq" id="WP_418159112.1">
    <property type="nucleotide sequence ID" value="NZ_JBBLZC010000007.1"/>
</dbReference>
<dbReference type="Pfam" id="PF04341">
    <property type="entry name" value="DUF485"/>
    <property type="match status" value="1"/>
</dbReference>
<dbReference type="PANTHER" id="PTHR38598:SF1">
    <property type="entry name" value="INNER MEMBRANE PROTEIN YJCH"/>
    <property type="match status" value="1"/>
</dbReference>
<organism evidence="2 3">
    <name type="scientific">Benzoatithermus flavus</name>
    <dbReference type="NCBI Taxonomy" id="3108223"/>
    <lineage>
        <taxon>Bacteria</taxon>
        <taxon>Pseudomonadati</taxon>
        <taxon>Pseudomonadota</taxon>
        <taxon>Alphaproteobacteria</taxon>
        <taxon>Geminicoccales</taxon>
        <taxon>Geminicoccaceae</taxon>
        <taxon>Benzoatithermus</taxon>
    </lineage>
</organism>
<sequence length="102" mass="11252">MEPAAYARIRRNPKFAELVQRRNALARNLTILMFVFYFGFILLVAFAPGFLGTPISEGSVTTIGIPVGILVILSAFVLTGIYVAKANTTFDSLNQQIIEESR</sequence>
<dbReference type="InterPro" id="IPR007436">
    <property type="entry name" value="DUF485"/>
</dbReference>
<dbReference type="Proteomes" id="UP001375743">
    <property type="component" value="Unassembled WGS sequence"/>
</dbReference>
<reference evidence="2 3" key="1">
    <citation type="submission" date="2024-01" db="EMBL/GenBank/DDBJ databases">
        <title>Multi-omics insights into the function and evolution of sodium benzoate biodegradation pathways in Benzoatithermus flavus gen. nov., sp. nov. from hot spring.</title>
        <authorList>
            <person name="Hu C.-J."/>
            <person name="Li W.-J."/>
        </authorList>
    </citation>
    <scope>NUCLEOTIDE SEQUENCE [LARGE SCALE GENOMIC DNA]</scope>
    <source>
        <strain evidence="2 3">SYSU G07066</strain>
    </source>
</reference>
<feature type="transmembrane region" description="Helical" evidence="1">
    <location>
        <begin position="29"/>
        <end position="51"/>
    </location>
</feature>
<gene>
    <name evidence="2" type="ORF">U1T56_08875</name>
</gene>
<dbReference type="EMBL" id="JBBLZC010000007">
    <property type="protein sequence ID" value="MEK0083265.1"/>
    <property type="molecule type" value="Genomic_DNA"/>
</dbReference>
<feature type="transmembrane region" description="Helical" evidence="1">
    <location>
        <begin position="63"/>
        <end position="84"/>
    </location>
</feature>
<evidence type="ECO:0000256" key="1">
    <source>
        <dbReference type="SAM" id="Phobius"/>
    </source>
</evidence>
<accession>A0ABU8XS64</accession>
<name>A0ABU8XS64_9PROT</name>
<keyword evidence="1" id="KW-0812">Transmembrane</keyword>
<proteinExistence type="predicted"/>
<dbReference type="InterPro" id="IPR052959">
    <property type="entry name" value="Inner_membrane_assoc"/>
</dbReference>